<evidence type="ECO:0000313" key="1">
    <source>
        <dbReference type="EMBL" id="PWK17820.1"/>
    </source>
</evidence>
<reference evidence="1 2" key="1">
    <citation type="submission" date="2018-05" db="EMBL/GenBank/DDBJ databases">
        <title>Genomic Encyclopedia of Archaeal and Bacterial Type Strains, Phase II (KMG-II): from individual species to whole genera.</title>
        <authorList>
            <person name="Goeker M."/>
        </authorList>
    </citation>
    <scope>NUCLEOTIDE SEQUENCE [LARGE SCALE GENOMIC DNA]</scope>
    <source>
        <strain evidence="1 2">DSM 22214</strain>
    </source>
</reference>
<organism evidence="1 2">
    <name type="scientific">Arcicella aurantiaca</name>
    <dbReference type="NCBI Taxonomy" id="591202"/>
    <lineage>
        <taxon>Bacteria</taxon>
        <taxon>Pseudomonadati</taxon>
        <taxon>Bacteroidota</taxon>
        <taxon>Cytophagia</taxon>
        <taxon>Cytophagales</taxon>
        <taxon>Flectobacillaceae</taxon>
        <taxon>Arcicella</taxon>
    </lineage>
</organism>
<comment type="caution">
    <text evidence="1">The sequence shown here is derived from an EMBL/GenBank/DDBJ whole genome shotgun (WGS) entry which is preliminary data.</text>
</comment>
<dbReference type="AlphaFoldDB" id="A0A316E4J6"/>
<protein>
    <submittedName>
        <fullName evidence="1">Uncharacterized protein</fullName>
    </submittedName>
</protein>
<accession>A0A316E4J6</accession>
<name>A0A316E4J6_9BACT</name>
<sequence>MATVSSNIPKYNFERCDKTFVETTFGISRVENLPVLIDWINSKNAETVNDFEEKILEIARKKASLRINDWNEETLKLSFISTILNLAEFDGKNYSAFADEKLEANFGNLILTGKIDWFVAKGLYKPQTPYLFFHEYKRTKQSSSDPDGQLLAEMIAARFLNKQPEDTMYGIVVWGKEWYFMTLKNDEYAISKALDSTVKEELFDIFKILKSSKRVIEERLLRG</sequence>
<keyword evidence="2" id="KW-1185">Reference proteome</keyword>
<dbReference type="EMBL" id="QGGO01000033">
    <property type="protein sequence ID" value="PWK17820.1"/>
    <property type="molecule type" value="Genomic_DNA"/>
</dbReference>
<gene>
    <name evidence="1" type="ORF">LV89_04267</name>
</gene>
<dbReference type="Proteomes" id="UP000245489">
    <property type="component" value="Unassembled WGS sequence"/>
</dbReference>
<dbReference type="OrthoDB" id="941322at2"/>
<proteinExistence type="predicted"/>
<dbReference type="RefSeq" id="WP_109744928.1">
    <property type="nucleotide sequence ID" value="NZ_QGGO01000033.1"/>
</dbReference>
<evidence type="ECO:0000313" key="2">
    <source>
        <dbReference type="Proteomes" id="UP000245489"/>
    </source>
</evidence>